<comment type="caution">
    <text evidence="2">The sequence shown here is derived from an EMBL/GenBank/DDBJ whole genome shotgun (WGS) entry which is preliminary data.</text>
</comment>
<name>A0ABQ7UGB0_SOLTU</name>
<proteinExistence type="predicted"/>
<sequence length="110" mass="12100">MFYRGNKKAFFLPGLVTTLCKRAGVPLIDIDEVLSIDLYFHPLMVRHGSTSGSKRRRTGRASNSKAAVDSDDEGVLSDARVDEDLETVWKRIGSAFANFTLVPPSTALKV</sequence>
<reference evidence="2 3" key="1">
    <citation type="journal article" date="2021" name="bioRxiv">
        <title>Chromosome-scale and haplotype-resolved genome assembly of a tetraploid potato cultivar.</title>
        <authorList>
            <person name="Sun H."/>
            <person name="Jiao W.-B."/>
            <person name="Krause K."/>
            <person name="Campoy J.A."/>
            <person name="Goel M."/>
            <person name="Folz-Donahue K."/>
            <person name="Kukat C."/>
            <person name="Huettel B."/>
            <person name="Schneeberger K."/>
        </authorList>
    </citation>
    <scope>NUCLEOTIDE SEQUENCE [LARGE SCALE GENOMIC DNA]</scope>
    <source>
        <strain evidence="2">SolTubOtavaFocal</strain>
        <tissue evidence="2">Leaves</tissue>
    </source>
</reference>
<dbReference type="Proteomes" id="UP000826656">
    <property type="component" value="Unassembled WGS sequence"/>
</dbReference>
<protein>
    <submittedName>
        <fullName evidence="2">Uncharacterized protein</fullName>
    </submittedName>
</protein>
<accession>A0ABQ7UGB0</accession>
<organism evidence="2 3">
    <name type="scientific">Solanum tuberosum</name>
    <name type="common">Potato</name>
    <dbReference type="NCBI Taxonomy" id="4113"/>
    <lineage>
        <taxon>Eukaryota</taxon>
        <taxon>Viridiplantae</taxon>
        <taxon>Streptophyta</taxon>
        <taxon>Embryophyta</taxon>
        <taxon>Tracheophyta</taxon>
        <taxon>Spermatophyta</taxon>
        <taxon>Magnoliopsida</taxon>
        <taxon>eudicotyledons</taxon>
        <taxon>Gunneridae</taxon>
        <taxon>Pentapetalae</taxon>
        <taxon>asterids</taxon>
        <taxon>lamiids</taxon>
        <taxon>Solanales</taxon>
        <taxon>Solanaceae</taxon>
        <taxon>Solanoideae</taxon>
        <taxon>Solaneae</taxon>
        <taxon>Solanum</taxon>
    </lineage>
</organism>
<dbReference type="EMBL" id="JAIVGD010000019">
    <property type="protein sequence ID" value="KAH0748634.1"/>
    <property type="molecule type" value="Genomic_DNA"/>
</dbReference>
<feature type="region of interest" description="Disordered" evidence="1">
    <location>
        <begin position="46"/>
        <end position="74"/>
    </location>
</feature>
<gene>
    <name evidence="2" type="ORF">KY290_027866</name>
</gene>
<keyword evidence="3" id="KW-1185">Reference proteome</keyword>
<evidence type="ECO:0000313" key="3">
    <source>
        <dbReference type="Proteomes" id="UP000826656"/>
    </source>
</evidence>
<evidence type="ECO:0000313" key="2">
    <source>
        <dbReference type="EMBL" id="KAH0748634.1"/>
    </source>
</evidence>
<evidence type="ECO:0000256" key="1">
    <source>
        <dbReference type="SAM" id="MobiDB-lite"/>
    </source>
</evidence>